<name>A0A1E5GFR0_9ENTE</name>
<dbReference type="Proteomes" id="UP000094068">
    <property type="component" value="Unassembled WGS sequence"/>
</dbReference>
<organism evidence="2 3">
    <name type="scientific">Enterococcus ureasiticus</name>
    <dbReference type="NCBI Taxonomy" id="903984"/>
    <lineage>
        <taxon>Bacteria</taxon>
        <taxon>Bacillati</taxon>
        <taxon>Bacillota</taxon>
        <taxon>Bacilli</taxon>
        <taxon>Lactobacillales</taxon>
        <taxon>Enterococcaceae</taxon>
        <taxon>Enterococcus</taxon>
    </lineage>
</organism>
<sequence>MKNLFTTNKIWRIAGIYLIGITLVNYFRLEYNPFTDGFLIQPLFSVLVFIDLVILVLLLFKTKIGFILTYLYLVMISAITIPSLYTLKTMNALFQFNDEPILQIQVKFYLLILYMLVNLVIASCLLIVKSSRTEFKAAYFIKPSFLIK</sequence>
<feature type="transmembrane region" description="Helical" evidence="1">
    <location>
        <begin position="67"/>
        <end position="87"/>
    </location>
</feature>
<protein>
    <submittedName>
        <fullName evidence="2">Uncharacterized protein</fullName>
    </submittedName>
</protein>
<reference evidence="3" key="1">
    <citation type="submission" date="2016-09" db="EMBL/GenBank/DDBJ databases">
        <authorList>
            <person name="Gulvik C.A."/>
        </authorList>
    </citation>
    <scope>NUCLEOTIDE SEQUENCE [LARGE SCALE GENOMIC DNA]</scope>
    <source>
        <strain evidence="3">DSM 23328</strain>
    </source>
</reference>
<evidence type="ECO:0000256" key="1">
    <source>
        <dbReference type="SAM" id="Phobius"/>
    </source>
</evidence>
<feature type="transmembrane region" description="Helical" evidence="1">
    <location>
        <begin position="39"/>
        <end position="60"/>
    </location>
</feature>
<evidence type="ECO:0000313" key="2">
    <source>
        <dbReference type="EMBL" id="OEG11542.1"/>
    </source>
</evidence>
<keyword evidence="1" id="KW-1133">Transmembrane helix</keyword>
<gene>
    <name evidence="2" type="ORF">BCR21_09620</name>
</gene>
<dbReference type="AlphaFoldDB" id="A0A1E5GFR0"/>
<keyword evidence="3" id="KW-1185">Reference proteome</keyword>
<accession>A0A1E5GFR0</accession>
<evidence type="ECO:0000313" key="3">
    <source>
        <dbReference type="Proteomes" id="UP000094068"/>
    </source>
</evidence>
<comment type="caution">
    <text evidence="2">The sequence shown here is derived from an EMBL/GenBank/DDBJ whole genome shotgun (WGS) entry which is preliminary data.</text>
</comment>
<feature type="transmembrane region" description="Helical" evidence="1">
    <location>
        <begin position="107"/>
        <end position="128"/>
    </location>
</feature>
<feature type="transmembrane region" description="Helical" evidence="1">
    <location>
        <begin position="10"/>
        <end position="27"/>
    </location>
</feature>
<keyword evidence="1" id="KW-0812">Transmembrane</keyword>
<dbReference type="EMBL" id="MIJZ01000013">
    <property type="protein sequence ID" value="OEG11542.1"/>
    <property type="molecule type" value="Genomic_DNA"/>
</dbReference>
<keyword evidence="1" id="KW-0472">Membrane</keyword>
<proteinExistence type="predicted"/>